<dbReference type="AlphaFoldDB" id="A0A4Z2IAX7"/>
<evidence type="ECO:0000313" key="2">
    <source>
        <dbReference type="Proteomes" id="UP000314294"/>
    </source>
</evidence>
<gene>
    <name evidence="1" type="ORF">EYF80_014568</name>
</gene>
<protein>
    <submittedName>
        <fullName evidence="1">Uncharacterized protein</fullName>
    </submittedName>
</protein>
<keyword evidence="2" id="KW-1185">Reference proteome</keyword>
<accession>A0A4Z2IAX7</accession>
<sequence length="93" mass="10429">MYSCGLGKAPPMREERCIILEARVKTTRCSPFVGTGQLVDPVHRVLSHKAHVLLGTGGRLVGEMGGKQRRPIIFDHHNVVLRHVHCRREPEVT</sequence>
<comment type="caution">
    <text evidence="1">The sequence shown here is derived from an EMBL/GenBank/DDBJ whole genome shotgun (WGS) entry which is preliminary data.</text>
</comment>
<organism evidence="1 2">
    <name type="scientific">Liparis tanakae</name>
    <name type="common">Tanaka's snailfish</name>
    <dbReference type="NCBI Taxonomy" id="230148"/>
    <lineage>
        <taxon>Eukaryota</taxon>
        <taxon>Metazoa</taxon>
        <taxon>Chordata</taxon>
        <taxon>Craniata</taxon>
        <taxon>Vertebrata</taxon>
        <taxon>Euteleostomi</taxon>
        <taxon>Actinopterygii</taxon>
        <taxon>Neopterygii</taxon>
        <taxon>Teleostei</taxon>
        <taxon>Neoteleostei</taxon>
        <taxon>Acanthomorphata</taxon>
        <taxon>Eupercaria</taxon>
        <taxon>Perciformes</taxon>
        <taxon>Cottioidei</taxon>
        <taxon>Cottales</taxon>
        <taxon>Liparidae</taxon>
        <taxon>Liparis</taxon>
    </lineage>
</organism>
<name>A0A4Z2IAX7_9TELE</name>
<evidence type="ECO:0000313" key="1">
    <source>
        <dbReference type="EMBL" id="TNN75158.1"/>
    </source>
</evidence>
<dbReference type="Proteomes" id="UP000314294">
    <property type="component" value="Unassembled WGS sequence"/>
</dbReference>
<dbReference type="EMBL" id="SRLO01000106">
    <property type="protein sequence ID" value="TNN75158.1"/>
    <property type="molecule type" value="Genomic_DNA"/>
</dbReference>
<proteinExistence type="predicted"/>
<reference evidence="1 2" key="1">
    <citation type="submission" date="2019-03" db="EMBL/GenBank/DDBJ databases">
        <title>First draft genome of Liparis tanakae, snailfish: a comprehensive survey of snailfish specific genes.</title>
        <authorList>
            <person name="Kim W."/>
            <person name="Song I."/>
            <person name="Jeong J.-H."/>
            <person name="Kim D."/>
            <person name="Kim S."/>
            <person name="Ryu S."/>
            <person name="Song J.Y."/>
            <person name="Lee S.K."/>
        </authorList>
    </citation>
    <scope>NUCLEOTIDE SEQUENCE [LARGE SCALE GENOMIC DNA]</scope>
    <source>
        <tissue evidence="1">Muscle</tissue>
    </source>
</reference>